<dbReference type="PANTHER" id="PTHR13507:SF0">
    <property type="entry name" value="PRKR-INTERACTING PROTEIN 1"/>
    <property type="match status" value="1"/>
</dbReference>
<dbReference type="GO" id="GO:0004860">
    <property type="term" value="F:protein kinase inhibitor activity"/>
    <property type="evidence" value="ECO:0007669"/>
    <property type="project" value="TreeGrafter"/>
</dbReference>
<dbReference type="InParanoid" id="A7ASG1"/>
<sequence>MNANERVVLADGSAVVVPLDASVAPDDDNDDEAKIERIHNVWGSSSGARSDFLGIYCKHRNAEAERLQNQEKQWETETENKIFQTIRYTRMQKELQKTAKRREKRMKKKNKITTSSKNSTIVSQSYEVTQDGSTDQTSEGVKSVCEDKNKSMGSENVEESTYIRNVPNIIIEEDTL</sequence>
<feature type="compositionally biased region" description="Polar residues" evidence="1">
    <location>
        <begin position="122"/>
        <end position="140"/>
    </location>
</feature>
<dbReference type="EMBL" id="AAXT01000002">
    <property type="protein sequence ID" value="EDO07480.1"/>
    <property type="molecule type" value="Genomic_DNA"/>
</dbReference>
<evidence type="ECO:0000313" key="3">
    <source>
        <dbReference type="Proteomes" id="UP000002173"/>
    </source>
</evidence>
<name>A7ASG1_BABBO</name>
<evidence type="ECO:0008006" key="4">
    <source>
        <dbReference type="Google" id="ProtNLM"/>
    </source>
</evidence>
<proteinExistence type="predicted"/>
<dbReference type="VEuPathDB" id="PiroplasmaDB:BBOV_IV011280"/>
<dbReference type="GO" id="GO:0003725">
    <property type="term" value="F:double-stranded RNA binding"/>
    <property type="evidence" value="ECO:0007669"/>
    <property type="project" value="InterPro"/>
</dbReference>
<dbReference type="eggNOG" id="KOG4055">
    <property type="taxonomic scope" value="Eukaryota"/>
</dbReference>
<dbReference type="RefSeq" id="XP_001611048.1">
    <property type="nucleotide sequence ID" value="XM_001610998.1"/>
</dbReference>
<dbReference type="PANTHER" id="PTHR13507">
    <property type="entry name" value="PRKR-INTERACTING PROTEIN 1"/>
    <property type="match status" value="1"/>
</dbReference>
<dbReference type="Proteomes" id="UP000002173">
    <property type="component" value="Unassembled WGS sequence"/>
</dbReference>
<gene>
    <name evidence="2" type="ORF">BBOV_IV011280</name>
</gene>
<dbReference type="AlphaFoldDB" id="A7ASG1"/>
<evidence type="ECO:0000313" key="2">
    <source>
        <dbReference type="EMBL" id="EDO07480.1"/>
    </source>
</evidence>
<keyword evidence="3" id="KW-1185">Reference proteome</keyword>
<dbReference type="InterPro" id="IPR009548">
    <property type="entry name" value="Prkrip1"/>
</dbReference>
<feature type="compositionally biased region" description="Basic residues" evidence="1">
    <location>
        <begin position="98"/>
        <end position="111"/>
    </location>
</feature>
<dbReference type="GeneID" id="5479282"/>
<feature type="region of interest" description="Disordered" evidence="1">
    <location>
        <begin position="95"/>
        <end position="158"/>
    </location>
</feature>
<feature type="compositionally biased region" description="Low complexity" evidence="1">
    <location>
        <begin position="112"/>
        <end position="121"/>
    </location>
</feature>
<dbReference type="Pfam" id="PF06658">
    <property type="entry name" value="DUF1168"/>
    <property type="match status" value="1"/>
</dbReference>
<comment type="caution">
    <text evidence="2">The sequence shown here is derived from an EMBL/GenBank/DDBJ whole genome shotgun (WGS) entry which is preliminary data.</text>
</comment>
<dbReference type="GO" id="GO:0005730">
    <property type="term" value="C:nucleolus"/>
    <property type="evidence" value="ECO:0007669"/>
    <property type="project" value="TreeGrafter"/>
</dbReference>
<dbReference type="GO" id="GO:0019901">
    <property type="term" value="F:protein kinase binding"/>
    <property type="evidence" value="ECO:0007669"/>
    <property type="project" value="TreeGrafter"/>
</dbReference>
<organism evidence="2 3">
    <name type="scientific">Babesia bovis</name>
    <dbReference type="NCBI Taxonomy" id="5865"/>
    <lineage>
        <taxon>Eukaryota</taxon>
        <taxon>Sar</taxon>
        <taxon>Alveolata</taxon>
        <taxon>Apicomplexa</taxon>
        <taxon>Aconoidasida</taxon>
        <taxon>Piroplasmida</taxon>
        <taxon>Babesiidae</taxon>
        <taxon>Babesia</taxon>
    </lineage>
</organism>
<reference evidence="2 3" key="1">
    <citation type="journal article" date="2007" name="PLoS Pathog.">
        <title>Genome sequence of Babesia bovis and comparative analysis of apicomplexan hemoprotozoa.</title>
        <authorList>
            <person name="Brayton K.A."/>
            <person name="Lau A.O.T."/>
            <person name="Herndon D.R."/>
            <person name="Hannick L."/>
            <person name="Kappmeyer L.S."/>
            <person name="Berens S.J."/>
            <person name="Bidwell S.L."/>
            <person name="Brown W.C."/>
            <person name="Crabtree J."/>
            <person name="Fadrosh D."/>
            <person name="Feldblum T."/>
            <person name="Forberger H.A."/>
            <person name="Haas B.J."/>
            <person name="Howell J.M."/>
            <person name="Khouri H."/>
            <person name="Koo H."/>
            <person name="Mann D.J."/>
            <person name="Norimine J."/>
            <person name="Paulsen I.T."/>
            <person name="Radune D."/>
            <person name="Ren Q."/>
            <person name="Smith R.K. Jr."/>
            <person name="Suarez C.E."/>
            <person name="White O."/>
            <person name="Wortman J.R."/>
            <person name="Knowles D.P. Jr."/>
            <person name="McElwain T.F."/>
            <person name="Nene V.M."/>
        </authorList>
    </citation>
    <scope>NUCLEOTIDE SEQUENCE [LARGE SCALE GENOMIC DNA]</scope>
    <source>
        <strain evidence="2">T2Bo</strain>
    </source>
</reference>
<dbReference type="STRING" id="5865.A7ASG1"/>
<dbReference type="KEGG" id="bbo:BBOV_IV011280"/>
<accession>A7ASG1</accession>
<evidence type="ECO:0000256" key="1">
    <source>
        <dbReference type="SAM" id="MobiDB-lite"/>
    </source>
</evidence>
<reference evidence="3" key="2">
    <citation type="journal article" date="2020" name="Data Brief">
        <title>Transcriptome dataset of Babesia bovis life stages within vertebrate and invertebrate hosts.</title>
        <authorList>
            <person name="Ueti M.W."/>
            <person name="Johnson W.C."/>
            <person name="Kappmeyer L.S."/>
            <person name="Herndon D.R."/>
            <person name="Mousel M.R."/>
            <person name="Reif K.E."/>
            <person name="Taus N.S."/>
            <person name="Ifeonu O.O."/>
            <person name="Silva J.C."/>
            <person name="Suarez C.E."/>
            <person name="Brayton K.A."/>
        </authorList>
    </citation>
    <scope>NUCLEOTIDE SEQUENCE [LARGE SCALE GENOMIC DNA]</scope>
</reference>
<reference evidence="3" key="3">
    <citation type="journal article" date="2021" name="Int. J. Parasitol.">
        <title>Comparative analysis of gene expression between Babesia bovis blood stages and kinetes allowed by improved genome annotation.</title>
        <authorList>
            <person name="Ueti M.W."/>
            <person name="Johnson W.C."/>
            <person name="Kappmeyer L.S."/>
            <person name="Herndon D.R."/>
            <person name="Mousel M.R."/>
            <person name="Reif K.E."/>
            <person name="Taus N.S."/>
            <person name="Ifeonu O.O."/>
            <person name="Silva J.C."/>
            <person name="Suarez C.E."/>
            <person name="Brayton K.A."/>
        </authorList>
    </citation>
    <scope>NUCLEOTIDE SEQUENCE [LARGE SCALE GENOMIC DNA]</scope>
</reference>
<protein>
    <recommendedName>
        <fullName evidence="4">PRKR-interacting protein 1</fullName>
    </recommendedName>
</protein>